<feature type="compositionally biased region" description="Basic and acidic residues" evidence="1">
    <location>
        <begin position="116"/>
        <end position="131"/>
    </location>
</feature>
<name>A0A8J8CFG8_9ARCH</name>
<feature type="region of interest" description="Disordered" evidence="1">
    <location>
        <begin position="68"/>
        <end position="89"/>
    </location>
</feature>
<organism evidence="2 3">
    <name type="scientific">Candidatus Altarchaeum hamiconexum</name>
    <dbReference type="NCBI Taxonomy" id="1803513"/>
    <lineage>
        <taxon>Archaea</taxon>
        <taxon>Candidatus Altarchaeota</taxon>
        <taxon>Candidatus Altiarchaeia</taxon>
        <taxon>Candidatus Altarchaeales</taxon>
        <taxon>Candidatus Altarchaeaceae</taxon>
        <taxon>Candidatus Altarchaeum</taxon>
    </lineage>
</organism>
<protein>
    <submittedName>
        <fullName evidence="2">Uncharacterized protein</fullName>
    </submittedName>
</protein>
<accession>A0A8J8CFG8</accession>
<reference evidence="2" key="1">
    <citation type="submission" date="2019-11" db="EMBL/GenBank/DDBJ databases">
        <title>Lipid analysis of CO2-rich subsurface aquifers suggests an autotrophy-based deep biosphere with lysolipids enriched in CPR bacteria.</title>
        <authorList>
            <person name="Probst A.J."/>
            <person name="Elling F.J."/>
            <person name="Castelle C.J."/>
            <person name="Zhu Q."/>
            <person name="Elvert M."/>
            <person name="Birarda G."/>
            <person name="Holman H.-Y."/>
            <person name="Lane K.R."/>
            <person name="Ladd B."/>
            <person name="Ryan M.C."/>
            <person name="Woyke T."/>
            <person name="Hinrichs K.-U."/>
            <person name="Banfield J.F."/>
        </authorList>
    </citation>
    <scope>NUCLEOTIDE SEQUENCE</scope>
    <source>
        <strain evidence="2">CG_2015-04_33_537</strain>
    </source>
</reference>
<dbReference type="EMBL" id="JAACQH010000010">
    <property type="protein sequence ID" value="NCS90919.1"/>
    <property type="molecule type" value="Genomic_DNA"/>
</dbReference>
<feature type="compositionally biased region" description="Basic and acidic residues" evidence="1">
    <location>
        <begin position="69"/>
        <end position="79"/>
    </location>
</feature>
<dbReference type="AlphaFoldDB" id="A0A8J8CFG8"/>
<feature type="compositionally biased region" description="Polar residues" evidence="1">
    <location>
        <begin position="133"/>
        <end position="161"/>
    </location>
</feature>
<feature type="region of interest" description="Disordered" evidence="1">
    <location>
        <begin position="116"/>
        <end position="161"/>
    </location>
</feature>
<evidence type="ECO:0000313" key="3">
    <source>
        <dbReference type="Proteomes" id="UP000738826"/>
    </source>
</evidence>
<comment type="caution">
    <text evidence="2">The sequence shown here is derived from an EMBL/GenBank/DDBJ whole genome shotgun (WGS) entry which is preliminary data.</text>
</comment>
<evidence type="ECO:0000256" key="1">
    <source>
        <dbReference type="SAM" id="MobiDB-lite"/>
    </source>
</evidence>
<dbReference type="Proteomes" id="UP000738826">
    <property type="component" value="Unassembled WGS sequence"/>
</dbReference>
<sequence length="161" mass="17906">MDNSAGTINDAYHSITDRYAKNNTDNADDNTDSNSDNKYINAAVKENKGRGPEHSDMVLGCIKIPSHIKRNDDHNDKEGAVNVTDDSPEDAIKDSFSAGNNLCKYKNNFTNDKNYNDQDECKSCDGRKGRIDSGSNKYNNDNFVNDDNSKYNSASDFLSKN</sequence>
<gene>
    <name evidence="2" type="ORF">GW779_00625</name>
</gene>
<evidence type="ECO:0000313" key="2">
    <source>
        <dbReference type="EMBL" id="NCS90919.1"/>
    </source>
</evidence>
<proteinExistence type="predicted"/>